<dbReference type="Proteomes" id="UP001145114">
    <property type="component" value="Unassembled WGS sequence"/>
</dbReference>
<keyword evidence="2" id="KW-1185">Reference proteome</keyword>
<sequence length="312" mass="34541">MLMRLYFLEGLVSQVIKEWSNGEAQYGIKFVYESLGDWCGKLAVAAAGGSKGRQTQSHLGEINVAILDSSFNPPHVCHQAYLECVSRTPLRRPACRASVGNSERVPIHGLIMLLGTLNCDKGLTGASLAQRLEMMEVMAKDICARATKHVDMGDDKGGHPAQACANIATGLCATPRFVDKAKHLREFITARAGKEGPEVNLYFMMGWDTLVRFFDPKYYSQYPDDVYPFFSGGGRIIFARRGGYSDAKVDEFIRESIPAPLLEYIYELKLPKNLALVSSTLARQAVRGRTNDVEIIPQGVQEIIARDGLYHC</sequence>
<evidence type="ECO:0000313" key="1">
    <source>
        <dbReference type="EMBL" id="KAJ1674684.1"/>
    </source>
</evidence>
<proteinExistence type="predicted"/>
<name>A0ACC1HDP8_9FUNG</name>
<reference evidence="1" key="1">
    <citation type="submission" date="2022-06" db="EMBL/GenBank/DDBJ databases">
        <title>Phylogenomic reconstructions and comparative analyses of Kickxellomycotina fungi.</title>
        <authorList>
            <person name="Reynolds N.K."/>
            <person name="Stajich J.E."/>
            <person name="Barry K."/>
            <person name="Grigoriev I.V."/>
            <person name="Crous P."/>
            <person name="Smith M.E."/>
        </authorList>
    </citation>
    <scope>NUCLEOTIDE SEQUENCE</scope>
    <source>
        <strain evidence="1">RSA 2271</strain>
    </source>
</reference>
<protein>
    <submittedName>
        <fullName evidence="1">Uncharacterized protein</fullName>
    </submittedName>
</protein>
<evidence type="ECO:0000313" key="2">
    <source>
        <dbReference type="Proteomes" id="UP001145114"/>
    </source>
</evidence>
<organism evidence="1 2">
    <name type="scientific">Spiromyces aspiralis</name>
    <dbReference type="NCBI Taxonomy" id="68401"/>
    <lineage>
        <taxon>Eukaryota</taxon>
        <taxon>Fungi</taxon>
        <taxon>Fungi incertae sedis</taxon>
        <taxon>Zoopagomycota</taxon>
        <taxon>Kickxellomycotina</taxon>
        <taxon>Kickxellomycetes</taxon>
        <taxon>Kickxellales</taxon>
        <taxon>Kickxellaceae</taxon>
        <taxon>Spiromyces</taxon>
    </lineage>
</organism>
<accession>A0ACC1HDP8</accession>
<gene>
    <name evidence="1" type="ORF">EV182_002778</name>
</gene>
<comment type="caution">
    <text evidence="1">The sequence shown here is derived from an EMBL/GenBank/DDBJ whole genome shotgun (WGS) entry which is preliminary data.</text>
</comment>
<dbReference type="EMBL" id="JAMZIH010005764">
    <property type="protein sequence ID" value="KAJ1674684.1"/>
    <property type="molecule type" value="Genomic_DNA"/>
</dbReference>